<gene>
    <name evidence="1" type="ORF">BDN72DRAFT_265676</name>
</gene>
<dbReference type="Proteomes" id="UP000308600">
    <property type="component" value="Unassembled WGS sequence"/>
</dbReference>
<evidence type="ECO:0000313" key="1">
    <source>
        <dbReference type="EMBL" id="TFK64414.1"/>
    </source>
</evidence>
<evidence type="ECO:0000313" key="2">
    <source>
        <dbReference type="Proteomes" id="UP000308600"/>
    </source>
</evidence>
<proteinExistence type="predicted"/>
<dbReference type="EMBL" id="ML208475">
    <property type="protein sequence ID" value="TFK64414.1"/>
    <property type="molecule type" value="Genomic_DNA"/>
</dbReference>
<name>A0ACD3AGK5_9AGAR</name>
<reference evidence="1 2" key="1">
    <citation type="journal article" date="2019" name="Nat. Ecol. Evol.">
        <title>Megaphylogeny resolves global patterns of mushroom evolution.</title>
        <authorList>
            <person name="Varga T."/>
            <person name="Krizsan K."/>
            <person name="Foldi C."/>
            <person name="Dima B."/>
            <person name="Sanchez-Garcia M."/>
            <person name="Sanchez-Ramirez S."/>
            <person name="Szollosi G.J."/>
            <person name="Szarkandi J.G."/>
            <person name="Papp V."/>
            <person name="Albert L."/>
            <person name="Andreopoulos W."/>
            <person name="Angelini C."/>
            <person name="Antonin V."/>
            <person name="Barry K.W."/>
            <person name="Bougher N.L."/>
            <person name="Buchanan P."/>
            <person name="Buyck B."/>
            <person name="Bense V."/>
            <person name="Catcheside P."/>
            <person name="Chovatia M."/>
            <person name="Cooper J."/>
            <person name="Damon W."/>
            <person name="Desjardin D."/>
            <person name="Finy P."/>
            <person name="Geml J."/>
            <person name="Haridas S."/>
            <person name="Hughes K."/>
            <person name="Justo A."/>
            <person name="Karasinski D."/>
            <person name="Kautmanova I."/>
            <person name="Kiss B."/>
            <person name="Kocsube S."/>
            <person name="Kotiranta H."/>
            <person name="LaButti K.M."/>
            <person name="Lechner B.E."/>
            <person name="Liimatainen K."/>
            <person name="Lipzen A."/>
            <person name="Lukacs Z."/>
            <person name="Mihaltcheva S."/>
            <person name="Morgado L.N."/>
            <person name="Niskanen T."/>
            <person name="Noordeloos M.E."/>
            <person name="Ohm R.A."/>
            <person name="Ortiz-Santana B."/>
            <person name="Ovrebo C."/>
            <person name="Racz N."/>
            <person name="Riley R."/>
            <person name="Savchenko A."/>
            <person name="Shiryaev A."/>
            <person name="Soop K."/>
            <person name="Spirin V."/>
            <person name="Szebenyi C."/>
            <person name="Tomsovsky M."/>
            <person name="Tulloss R.E."/>
            <person name="Uehling J."/>
            <person name="Grigoriev I.V."/>
            <person name="Vagvolgyi C."/>
            <person name="Papp T."/>
            <person name="Martin F.M."/>
            <person name="Miettinen O."/>
            <person name="Hibbett D.S."/>
            <person name="Nagy L.G."/>
        </authorList>
    </citation>
    <scope>NUCLEOTIDE SEQUENCE [LARGE SCALE GENOMIC DNA]</scope>
    <source>
        <strain evidence="1 2">NL-1719</strain>
    </source>
</reference>
<organism evidence="1 2">
    <name type="scientific">Pluteus cervinus</name>
    <dbReference type="NCBI Taxonomy" id="181527"/>
    <lineage>
        <taxon>Eukaryota</taxon>
        <taxon>Fungi</taxon>
        <taxon>Dikarya</taxon>
        <taxon>Basidiomycota</taxon>
        <taxon>Agaricomycotina</taxon>
        <taxon>Agaricomycetes</taxon>
        <taxon>Agaricomycetidae</taxon>
        <taxon>Agaricales</taxon>
        <taxon>Pluteineae</taxon>
        <taxon>Pluteaceae</taxon>
        <taxon>Pluteus</taxon>
    </lineage>
</organism>
<sequence length="288" mass="32413">MDTFPIISGPTNGVPPENSTPKPPRQVPNMPERWKMGTPLKNPLPKATGESSWEQCYKRVKEYDEDMCKSWKDEIDKLLIFAGLFSAAVTAFVVESYQWLDASSDDTSNLLAQLISIQSNTTIIPAVPGPFTPTPSAVRINICWFLSLVLSLISVLVGVLCLQWLRECERPVAMSFEDKLRYRQVRYEGLIAWEVPRIIAFLPTLLQFGLILFFIGVIDLLWQRNHTVAIVVLVPIACTTSFLIATTILPLLQAVVIRLHFYPHSSVHSMPLQITTIMVDLPDYPTVT</sequence>
<keyword evidence="2" id="KW-1185">Reference proteome</keyword>
<protein>
    <submittedName>
        <fullName evidence="1">Uncharacterized protein</fullName>
    </submittedName>
</protein>
<accession>A0ACD3AGK5</accession>